<dbReference type="GO" id="GO:0007155">
    <property type="term" value="P:cell adhesion"/>
    <property type="evidence" value="ECO:0007669"/>
    <property type="project" value="InterPro"/>
</dbReference>
<evidence type="ECO:0000256" key="3">
    <source>
        <dbReference type="ARBA" id="ARBA00022723"/>
    </source>
</evidence>
<dbReference type="KEGG" id="lcu:PL11_003500"/>
<name>A0A1S6QHG7_9LACO</name>
<dbReference type="PANTHER" id="PTHR42953">
    <property type="entry name" value="HIGH-AFFINITY ZINC UPTAKE SYSTEM PROTEIN ZNUA-RELATED"/>
    <property type="match status" value="1"/>
</dbReference>
<comment type="similarity">
    <text evidence="5">Belongs to the bacterial solute-binding protein 9 family.</text>
</comment>
<dbReference type="AlphaFoldDB" id="A0A1S6QHG7"/>
<feature type="signal peptide" evidence="6">
    <location>
        <begin position="1"/>
        <end position="24"/>
    </location>
</feature>
<keyword evidence="8" id="KW-1185">Reference proteome</keyword>
<sequence length="307" mass="33693">MVVLVKKSRFFVLLAALFSLIFFIAGCSSNGGSNAKSGKINVVTTTDFYGEVAKAVVGDKGKVTSIINNPNVDPHDYTPTTKVGTEVAKANVAVANGVGYDGWMNKLVKNNSDVKYIKVGESLLNKKDGDNPHLWYKPETMPKLANALAARFGKIQPKNKAYFKKNAQKYINSLKPINEKIDSLNAIAKKSDSKLVYVSEPVFDYALEAAGFKVGNKKFEEDTENDVDQAPSTIKNMQEGIKGKKIAFFVFNKQVDSKTVDNMVSLSKKSGVPVLPVTETLPAGKTYKSWMVSQYSQLEKILKNAEK</sequence>
<dbReference type="Pfam" id="PF01297">
    <property type="entry name" value="ZnuA"/>
    <property type="match status" value="1"/>
</dbReference>
<evidence type="ECO:0000256" key="2">
    <source>
        <dbReference type="ARBA" id="ARBA00022448"/>
    </source>
</evidence>
<dbReference type="CDD" id="cd01020">
    <property type="entry name" value="TroA_b"/>
    <property type="match status" value="1"/>
</dbReference>
<dbReference type="Proteomes" id="UP000030361">
    <property type="component" value="Chromosome"/>
</dbReference>
<comment type="subcellular location">
    <subcellularLocation>
        <location evidence="1">Cell envelope</location>
    </subcellularLocation>
</comment>
<dbReference type="EMBL" id="CP018906">
    <property type="protein sequence ID" value="AQW21050.1"/>
    <property type="molecule type" value="Genomic_DNA"/>
</dbReference>
<dbReference type="GO" id="GO:0030001">
    <property type="term" value="P:metal ion transport"/>
    <property type="evidence" value="ECO:0007669"/>
    <property type="project" value="InterPro"/>
</dbReference>
<evidence type="ECO:0000256" key="4">
    <source>
        <dbReference type="ARBA" id="ARBA00022729"/>
    </source>
</evidence>
<dbReference type="InterPro" id="IPR006128">
    <property type="entry name" value="Lipoprotein_PsaA-like"/>
</dbReference>
<dbReference type="PROSITE" id="PS51257">
    <property type="entry name" value="PROKAR_LIPOPROTEIN"/>
    <property type="match status" value="1"/>
</dbReference>
<protein>
    <submittedName>
        <fullName evidence="7">Metal ABC transporter substrate-binding protein</fullName>
    </submittedName>
</protein>
<keyword evidence="2 5" id="KW-0813">Transport</keyword>
<keyword evidence="4 6" id="KW-0732">Signal</keyword>
<dbReference type="InterPro" id="IPR006129">
    <property type="entry name" value="AdhesinB"/>
</dbReference>
<keyword evidence="3" id="KW-0479">Metal-binding</keyword>
<dbReference type="eggNOG" id="COG0803">
    <property type="taxonomic scope" value="Bacteria"/>
</dbReference>
<gene>
    <name evidence="7" type="ORF">PL11_003500</name>
</gene>
<reference evidence="7 8" key="1">
    <citation type="journal article" date="2015" name="Genome Announc.">
        <title>Genome Sequence of Lactobacillus curieae CCTCC M 2011381T, a Novel Producer of Gamma-aminobutyric Acid.</title>
        <authorList>
            <person name="Wang Y."/>
            <person name="Wang Y."/>
            <person name="Lang C."/>
            <person name="Wei D."/>
            <person name="Xu P."/>
            <person name="Xie J."/>
        </authorList>
    </citation>
    <scope>NUCLEOTIDE SEQUENCE [LARGE SCALE GENOMIC DNA]</scope>
    <source>
        <strain evidence="7 8">CCTCC M 2011381</strain>
    </source>
</reference>
<feature type="chain" id="PRO_5038390729" evidence="6">
    <location>
        <begin position="25"/>
        <end position="307"/>
    </location>
</feature>
<accession>A0A1S6QHG7</accession>
<evidence type="ECO:0000256" key="1">
    <source>
        <dbReference type="ARBA" id="ARBA00004196"/>
    </source>
</evidence>
<dbReference type="GO" id="GO:0030313">
    <property type="term" value="C:cell envelope"/>
    <property type="evidence" value="ECO:0007669"/>
    <property type="project" value="UniProtKB-SubCell"/>
</dbReference>
<dbReference type="PRINTS" id="PR00691">
    <property type="entry name" value="ADHESINB"/>
</dbReference>
<evidence type="ECO:0000256" key="5">
    <source>
        <dbReference type="RuleBase" id="RU003512"/>
    </source>
</evidence>
<dbReference type="InterPro" id="IPR006127">
    <property type="entry name" value="ZnuA-like"/>
</dbReference>
<dbReference type="PRINTS" id="PR00690">
    <property type="entry name" value="ADHESNFAMILY"/>
</dbReference>
<dbReference type="PANTHER" id="PTHR42953:SF1">
    <property type="entry name" value="METAL-BINDING PROTEIN HI_0362-RELATED"/>
    <property type="match status" value="1"/>
</dbReference>
<evidence type="ECO:0000256" key="6">
    <source>
        <dbReference type="SAM" id="SignalP"/>
    </source>
</evidence>
<organism evidence="7 8">
    <name type="scientific">Lentilactobacillus curieae</name>
    <dbReference type="NCBI Taxonomy" id="1138822"/>
    <lineage>
        <taxon>Bacteria</taxon>
        <taxon>Bacillati</taxon>
        <taxon>Bacillota</taxon>
        <taxon>Bacilli</taxon>
        <taxon>Lactobacillales</taxon>
        <taxon>Lactobacillaceae</taxon>
        <taxon>Lentilactobacillus</taxon>
    </lineage>
</organism>
<evidence type="ECO:0000313" key="7">
    <source>
        <dbReference type="EMBL" id="AQW21050.1"/>
    </source>
</evidence>
<proteinExistence type="inferred from homology"/>
<dbReference type="Gene3D" id="3.40.50.1980">
    <property type="entry name" value="Nitrogenase molybdenum iron protein domain"/>
    <property type="match status" value="2"/>
</dbReference>
<dbReference type="GO" id="GO:0046872">
    <property type="term" value="F:metal ion binding"/>
    <property type="evidence" value="ECO:0007669"/>
    <property type="project" value="UniProtKB-KW"/>
</dbReference>
<dbReference type="InterPro" id="IPR050492">
    <property type="entry name" value="Bact_metal-bind_prot9"/>
</dbReference>
<dbReference type="SUPFAM" id="SSF53807">
    <property type="entry name" value="Helical backbone' metal receptor"/>
    <property type="match status" value="1"/>
</dbReference>
<evidence type="ECO:0000313" key="8">
    <source>
        <dbReference type="Proteomes" id="UP000030361"/>
    </source>
</evidence>